<dbReference type="OrthoDB" id="597510at2"/>
<evidence type="ECO:0000256" key="1">
    <source>
        <dbReference type="ARBA" id="ARBA00023002"/>
    </source>
</evidence>
<dbReference type="AlphaFoldDB" id="A0A0E3V9H8"/>
<sequence length="257" mass="28073">MARIFITGSSDGLGKMAAALLLGEGHQVVLHARNEQRAEIARKANPSAETVLIADLSSLTQTVGLAEQVNRLGQFDAIIHNAAVGYREPNRITTVDGLSHVLAINSLAPYLLTALIHKPSRLIYVSSGLHRDGDSSLRDLNWEKRPWNGFQAYADSKLQNVLLALAVARLWPDVFSNALEPGWVATKMGGAYAPDSLQQAPLTQVWLASATDPQVLTSGGYYYHQKPQAVYPDARNVTIQQRYLTQCKEFTGVELPA</sequence>
<dbReference type="PATRIC" id="fig|1379870.5.peg.4743"/>
<keyword evidence="1" id="KW-0560">Oxidoreductase</keyword>
<evidence type="ECO:0000313" key="2">
    <source>
        <dbReference type="EMBL" id="AKD57156.1"/>
    </source>
</evidence>
<dbReference type="RefSeq" id="WP_046576765.1">
    <property type="nucleotide sequence ID" value="NZ_CP010429.1"/>
</dbReference>
<dbReference type="Gene3D" id="3.40.50.720">
    <property type="entry name" value="NAD(P)-binding Rossmann-like Domain"/>
    <property type="match status" value="1"/>
</dbReference>
<protein>
    <submittedName>
        <fullName evidence="2">Short-chain dehydrogenase</fullName>
    </submittedName>
</protein>
<dbReference type="Pfam" id="PF00106">
    <property type="entry name" value="adh_short"/>
    <property type="match status" value="1"/>
</dbReference>
<evidence type="ECO:0000313" key="3">
    <source>
        <dbReference type="Proteomes" id="UP000033054"/>
    </source>
</evidence>
<dbReference type="Proteomes" id="UP000033054">
    <property type="component" value="Chromosome"/>
</dbReference>
<accession>A0A0E3V9H8</accession>
<gene>
    <name evidence="2" type="ORF">SD10_21925</name>
</gene>
<dbReference type="InterPro" id="IPR002347">
    <property type="entry name" value="SDR_fam"/>
</dbReference>
<dbReference type="EMBL" id="CP010429">
    <property type="protein sequence ID" value="AKD57156.1"/>
    <property type="molecule type" value="Genomic_DNA"/>
</dbReference>
<proteinExistence type="predicted"/>
<dbReference type="InterPro" id="IPR036291">
    <property type="entry name" value="NAD(P)-bd_dom_sf"/>
</dbReference>
<dbReference type="GO" id="GO:0016491">
    <property type="term" value="F:oxidoreductase activity"/>
    <property type="evidence" value="ECO:0007669"/>
    <property type="project" value="UniProtKB-KW"/>
</dbReference>
<keyword evidence="3" id="KW-1185">Reference proteome</keyword>
<dbReference type="PRINTS" id="PR00081">
    <property type="entry name" value="GDHRDH"/>
</dbReference>
<name>A0A0E3V9H8_9BACT</name>
<dbReference type="SUPFAM" id="SSF51735">
    <property type="entry name" value="NAD(P)-binding Rossmann-fold domains"/>
    <property type="match status" value="1"/>
</dbReference>
<dbReference type="PANTHER" id="PTHR43157:SF31">
    <property type="entry name" value="PHOSPHATIDYLINOSITOL-GLYCAN BIOSYNTHESIS CLASS F PROTEIN"/>
    <property type="match status" value="1"/>
</dbReference>
<dbReference type="PANTHER" id="PTHR43157">
    <property type="entry name" value="PHOSPHATIDYLINOSITOL-GLYCAN BIOSYNTHESIS CLASS F PROTEIN-RELATED"/>
    <property type="match status" value="1"/>
</dbReference>
<dbReference type="KEGG" id="srd:SD10_21925"/>
<organism evidence="2 3">
    <name type="scientific">Spirosoma radiotolerans</name>
    <dbReference type="NCBI Taxonomy" id="1379870"/>
    <lineage>
        <taxon>Bacteria</taxon>
        <taxon>Pseudomonadati</taxon>
        <taxon>Bacteroidota</taxon>
        <taxon>Cytophagia</taxon>
        <taxon>Cytophagales</taxon>
        <taxon>Cytophagaceae</taxon>
        <taxon>Spirosoma</taxon>
    </lineage>
</organism>
<reference evidence="2 3" key="1">
    <citation type="journal article" date="2014" name="Curr. Microbiol.">
        <title>Spirosoma radiotolerans sp. nov., a gamma-radiation-resistant bacterium isolated from gamma ray-irradiated soil.</title>
        <authorList>
            <person name="Lee J.J."/>
            <person name="Srinivasan S."/>
            <person name="Lim S."/>
            <person name="Joe M."/>
            <person name="Im S."/>
            <person name="Bae S.I."/>
            <person name="Park K.R."/>
            <person name="Han J.H."/>
            <person name="Park S.H."/>
            <person name="Joo B.M."/>
            <person name="Park S.J."/>
            <person name="Kim M.K."/>
        </authorList>
    </citation>
    <scope>NUCLEOTIDE SEQUENCE [LARGE SCALE GENOMIC DNA]</scope>
    <source>
        <strain evidence="2 3">DG5A</strain>
    </source>
</reference>
<dbReference type="STRING" id="1379870.SD10_21925"/>
<dbReference type="HOGENOM" id="CLU_010194_44_5_10"/>